<feature type="region of interest" description="Disordered" evidence="1">
    <location>
        <begin position="181"/>
        <end position="274"/>
    </location>
</feature>
<feature type="compositionally biased region" description="Basic and acidic residues" evidence="1">
    <location>
        <begin position="97"/>
        <end position="110"/>
    </location>
</feature>
<feature type="compositionally biased region" description="Polar residues" evidence="1">
    <location>
        <begin position="122"/>
        <end position="145"/>
    </location>
</feature>
<dbReference type="EMBL" id="JAHQIW010006723">
    <property type="protein sequence ID" value="KAJ1370060.1"/>
    <property type="molecule type" value="Genomic_DNA"/>
</dbReference>
<dbReference type="Proteomes" id="UP001196413">
    <property type="component" value="Unassembled WGS sequence"/>
</dbReference>
<evidence type="ECO:0000313" key="3">
    <source>
        <dbReference type="Proteomes" id="UP001196413"/>
    </source>
</evidence>
<feature type="compositionally biased region" description="Basic residues" evidence="1">
    <location>
        <begin position="218"/>
        <end position="228"/>
    </location>
</feature>
<sequence>MHTTANEHPSEHKMTSPVYQPLRQNEASKRHEARHKKRPRQYTDRYGKTRNPNKVSERGTRLRQYTNRYGKTRHPNKVSERGLRPHQYTNRNGKTRHPNEVSEPGIRKDLTNIPTATAKRGIQTSIQARNTTSPVYQPQRQNKASKQGIRVRIRKAHASNNNPNGKSQHPNEAFERGIEKDLTNIPTATAKRGIQTRHRARHKKRPHQYTTATAKRGIQTRHRARHKKDLTNIQPQRQNEASKRGIERGIRKDLTNIPNRNGKTRHPNEASSEA</sequence>
<evidence type="ECO:0000313" key="2">
    <source>
        <dbReference type="EMBL" id="KAJ1370060.1"/>
    </source>
</evidence>
<accession>A0AAD5R5I3</accession>
<name>A0AAD5R5I3_PARTN</name>
<reference evidence="2" key="1">
    <citation type="submission" date="2021-06" db="EMBL/GenBank/DDBJ databases">
        <title>Parelaphostrongylus tenuis whole genome reference sequence.</title>
        <authorList>
            <person name="Garwood T.J."/>
            <person name="Larsen P.A."/>
            <person name="Fountain-Jones N.M."/>
            <person name="Garbe J.R."/>
            <person name="Macchietto M.G."/>
            <person name="Kania S.A."/>
            <person name="Gerhold R.W."/>
            <person name="Richards J.E."/>
            <person name="Wolf T.M."/>
        </authorList>
    </citation>
    <scope>NUCLEOTIDE SEQUENCE</scope>
    <source>
        <strain evidence="2">MNPRO001-30</strain>
        <tissue evidence="2">Meninges</tissue>
    </source>
</reference>
<dbReference type="AlphaFoldDB" id="A0AAD5R5I3"/>
<evidence type="ECO:0000256" key="1">
    <source>
        <dbReference type="SAM" id="MobiDB-lite"/>
    </source>
</evidence>
<keyword evidence="3" id="KW-1185">Reference proteome</keyword>
<protein>
    <submittedName>
        <fullName evidence="2">Uncharacterized protein</fullName>
    </submittedName>
</protein>
<feature type="compositionally biased region" description="Basic and acidic residues" evidence="1">
    <location>
        <begin position="240"/>
        <end position="254"/>
    </location>
</feature>
<feature type="region of interest" description="Disordered" evidence="1">
    <location>
        <begin position="1"/>
        <end position="148"/>
    </location>
</feature>
<organism evidence="2 3">
    <name type="scientific">Parelaphostrongylus tenuis</name>
    <name type="common">Meningeal worm</name>
    <dbReference type="NCBI Taxonomy" id="148309"/>
    <lineage>
        <taxon>Eukaryota</taxon>
        <taxon>Metazoa</taxon>
        <taxon>Ecdysozoa</taxon>
        <taxon>Nematoda</taxon>
        <taxon>Chromadorea</taxon>
        <taxon>Rhabditida</taxon>
        <taxon>Rhabditina</taxon>
        <taxon>Rhabditomorpha</taxon>
        <taxon>Strongyloidea</taxon>
        <taxon>Metastrongylidae</taxon>
        <taxon>Parelaphostrongylus</taxon>
    </lineage>
</organism>
<comment type="caution">
    <text evidence="2">The sequence shown here is derived from an EMBL/GenBank/DDBJ whole genome shotgun (WGS) entry which is preliminary data.</text>
</comment>
<feature type="compositionally biased region" description="Basic residues" evidence="1">
    <location>
        <begin position="31"/>
        <end position="40"/>
    </location>
</feature>
<proteinExistence type="predicted"/>
<feature type="compositionally biased region" description="Basic residues" evidence="1">
    <location>
        <begin position="194"/>
        <end position="207"/>
    </location>
</feature>
<gene>
    <name evidence="2" type="ORF">KIN20_031698</name>
</gene>